<organism evidence="3 4">
    <name type="scientific">Cypionkella sinensis</name>
    <dbReference type="NCBI Taxonomy" id="1756043"/>
    <lineage>
        <taxon>Bacteria</taxon>
        <taxon>Pseudomonadati</taxon>
        <taxon>Pseudomonadota</taxon>
        <taxon>Alphaproteobacteria</taxon>
        <taxon>Rhodobacterales</taxon>
        <taxon>Paracoccaceae</taxon>
        <taxon>Cypionkella</taxon>
    </lineage>
</organism>
<keyword evidence="1" id="KW-0732">Signal</keyword>
<keyword evidence="4" id="KW-1185">Reference proteome</keyword>
<dbReference type="Gene3D" id="2.30.30.240">
    <property type="entry name" value="PRC-barrel domain"/>
    <property type="match status" value="2"/>
</dbReference>
<gene>
    <name evidence="3" type="ORF">ACFOGH_15410</name>
</gene>
<feature type="domain" description="PRC-barrel" evidence="2">
    <location>
        <begin position="186"/>
        <end position="245"/>
    </location>
</feature>
<evidence type="ECO:0000256" key="1">
    <source>
        <dbReference type="SAM" id="SignalP"/>
    </source>
</evidence>
<feature type="chain" id="PRO_5045848621" evidence="1">
    <location>
        <begin position="21"/>
        <end position="272"/>
    </location>
</feature>
<feature type="signal peptide" evidence="1">
    <location>
        <begin position="1"/>
        <end position="20"/>
    </location>
</feature>
<dbReference type="EMBL" id="JBHRTO010000002">
    <property type="protein sequence ID" value="MFC3182388.1"/>
    <property type="molecule type" value="Genomic_DNA"/>
</dbReference>
<dbReference type="SUPFAM" id="SSF50346">
    <property type="entry name" value="PRC-barrel domain"/>
    <property type="match status" value="2"/>
</dbReference>
<accession>A0ABV7J3F9</accession>
<dbReference type="Pfam" id="PF05239">
    <property type="entry name" value="PRC"/>
    <property type="match status" value="2"/>
</dbReference>
<dbReference type="RefSeq" id="WP_380074056.1">
    <property type="nucleotide sequence ID" value="NZ_JBHRTO010000002.1"/>
</dbReference>
<protein>
    <submittedName>
        <fullName evidence="3">PRC-barrel domain-containing protein</fullName>
    </submittedName>
</protein>
<proteinExistence type="predicted"/>
<evidence type="ECO:0000259" key="2">
    <source>
        <dbReference type="Pfam" id="PF05239"/>
    </source>
</evidence>
<dbReference type="Proteomes" id="UP001595547">
    <property type="component" value="Unassembled WGS sequence"/>
</dbReference>
<name>A0ABV7J3F9_9RHOB</name>
<evidence type="ECO:0000313" key="3">
    <source>
        <dbReference type="EMBL" id="MFC3182388.1"/>
    </source>
</evidence>
<dbReference type="InterPro" id="IPR011033">
    <property type="entry name" value="PRC_barrel-like_sf"/>
</dbReference>
<feature type="domain" description="PRC-barrel" evidence="2">
    <location>
        <begin position="35"/>
        <end position="119"/>
    </location>
</feature>
<dbReference type="PANTHER" id="PTHR36505">
    <property type="entry name" value="BLR1072 PROTEIN"/>
    <property type="match status" value="1"/>
</dbReference>
<reference evidence="4" key="1">
    <citation type="journal article" date="2019" name="Int. J. Syst. Evol. Microbiol.">
        <title>The Global Catalogue of Microorganisms (GCM) 10K type strain sequencing project: providing services to taxonomists for standard genome sequencing and annotation.</title>
        <authorList>
            <consortium name="The Broad Institute Genomics Platform"/>
            <consortium name="The Broad Institute Genome Sequencing Center for Infectious Disease"/>
            <person name="Wu L."/>
            <person name="Ma J."/>
        </authorList>
    </citation>
    <scope>NUCLEOTIDE SEQUENCE [LARGE SCALE GENOMIC DNA]</scope>
    <source>
        <strain evidence="4">KCTC 52039</strain>
    </source>
</reference>
<sequence length="272" mass="28078">MKKLLLSTALLAGLAGAAVAQDVAAFRAAADPMNVRASDFIGMRIYASEAAIDATEYNGTQEGWDDIGEVNDVILSRDGKVDAVLVDIGGFLGMGERQVAVGMEAIKFVSDSATADKPDDFFLVMSAKRADFEAAPPYAMNGDAMAPATEAAPAADATATDAMAAGAARAPMTKDGYVAADATMLTSEKLTGAKVYDATDASIGEVANLVLSADGKVSDVIIDVGGFLGMGVKPVALPLADVDILKQADGDELRVYLGQTKEQLEALPKYEG</sequence>
<evidence type="ECO:0000313" key="4">
    <source>
        <dbReference type="Proteomes" id="UP001595547"/>
    </source>
</evidence>
<dbReference type="PANTHER" id="PTHR36505:SF1">
    <property type="entry name" value="BLR1072 PROTEIN"/>
    <property type="match status" value="1"/>
</dbReference>
<dbReference type="InterPro" id="IPR027275">
    <property type="entry name" value="PRC-brl_dom"/>
</dbReference>
<comment type="caution">
    <text evidence="3">The sequence shown here is derived from an EMBL/GenBank/DDBJ whole genome shotgun (WGS) entry which is preliminary data.</text>
</comment>